<sequence>MRNPLVSHVSVFYVLRPFLSVFLVVPAPTKHPLNAPRAVTRHHTLTLNQQRVNL</sequence>
<keyword evidence="1" id="KW-0812">Transmembrane</keyword>
<evidence type="ECO:0000313" key="2">
    <source>
        <dbReference type="EMBL" id="UNA05986.1"/>
    </source>
</evidence>
<gene>
    <name evidence="2" type="ORF">vBYenM20116_043</name>
</gene>
<organism evidence="2 3">
    <name type="scientific">Yersinia phage vB_YenM_201.16</name>
    <dbReference type="NCBI Taxonomy" id="2918921"/>
    <lineage>
        <taxon>Viruses</taxon>
        <taxon>Duplodnaviria</taxon>
        <taxon>Heunggongvirae</taxon>
        <taxon>Uroviricota</taxon>
        <taxon>Caudoviricetes</taxon>
        <taxon>Peduoviridae</taxon>
        <taxon>Duonihilunusvirus</taxon>
        <taxon>Duonihilunusvirus YenM20116</taxon>
    </lineage>
</organism>
<name>A0AAE9FT18_9CAUD</name>
<keyword evidence="3" id="KW-1185">Reference proteome</keyword>
<evidence type="ECO:0000313" key="3">
    <source>
        <dbReference type="Proteomes" id="UP000829411"/>
    </source>
</evidence>
<protein>
    <submittedName>
        <fullName evidence="2">Uncharacterized protein</fullName>
    </submittedName>
</protein>
<dbReference type="EMBL" id="OM046628">
    <property type="protein sequence ID" value="UNA05986.1"/>
    <property type="molecule type" value="Genomic_DNA"/>
</dbReference>
<accession>A0AAE9FT18</accession>
<keyword evidence="1" id="KW-0472">Membrane</keyword>
<evidence type="ECO:0000256" key="1">
    <source>
        <dbReference type="SAM" id="Phobius"/>
    </source>
</evidence>
<feature type="transmembrane region" description="Helical" evidence="1">
    <location>
        <begin position="6"/>
        <end position="27"/>
    </location>
</feature>
<proteinExistence type="predicted"/>
<dbReference type="Proteomes" id="UP000829411">
    <property type="component" value="Segment"/>
</dbReference>
<keyword evidence="1" id="KW-1133">Transmembrane helix</keyword>
<reference evidence="2" key="1">
    <citation type="submission" date="2021-12" db="EMBL/GenBank/DDBJ databases">
        <title>Genomes of temperate Yersinia enterocolitica phages.</title>
        <authorList>
            <person name="Hammerl J.A."/>
            <person name="Hertwig S."/>
        </authorList>
    </citation>
    <scope>NUCLEOTIDE SEQUENCE</scope>
</reference>